<keyword evidence="2" id="KW-1185">Reference proteome</keyword>
<dbReference type="AlphaFoldDB" id="A0AAD7WBQ1"/>
<dbReference type="Proteomes" id="UP001221898">
    <property type="component" value="Unassembled WGS sequence"/>
</dbReference>
<protein>
    <submittedName>
        <fullName evidence="1">Uncharacterized protein</fullName>
    </submittedName>
</protein>
<gene>
    <name evidence="1" type="ORF">AAFF_G00110730</name>
</gene>
<reference evidence="1" key="1">
    <citation type="journal article" date="2023" name="Science">
        <title>Genome structures resolve the early diversification of teleost fishes.</title>
        <authorList>
            <person name="Parey E."/>
            <person name="Louis A."/>
            <person name="Montfort J."/>
            <person name="Bouchez O."/>
            <person name="Roques C."/>
            <person name="Iampietro C."/>
            <person name="Lluch J."/>
            <person name="Castinel A."/>
            <person name="Donnadieu C."/>
            <person name="Desvignes T."/>
            <person name="Floi Bucao C."/>
            <person name="Jouanno E."/>
            <person name="Wen M."/>
            <person name="Mejri S."/>
            <person name="Dirks R."/>
            <person name="Jansen H."/>
            <person name="Henkel C."/>
            <person name="Chen W.J."/>
            <person name="Zahm M."/>
            <person name="Cabau C."/>
            <person name="Klopp C."/>
            <person name="Thompson A.W."/>
            <person name="Robinson-Rechavi M."/>
            <person name="Braasch I."/>
            <person name="Lecointre G."/>
            <person name="Bobe J."/>
            <person name="Postlethwait J.H."/>
            <person name="Berthelot C."/>
            <person name="Roest Crollius H."/>
            <person name="Guiguen Y."/>
        </authorList>
    </citation>
    <scope>NUCLEOTIDE SEQUENCE</scope>
    <source>
        <strain evidence="1">NC1722</strain>
    </source>
</reference>
<evidence type="ECO:0000313" key="1">
    <source>
        <dbReference type="EMBL" id="KAJ8390059.1"/>
    </source>
</evidence>
<name>A0AAD7WBQ1_9TELE</name>
<organism evidence="1 2">
    <name type="scientific">Aldrovandia affinis</name>
    <dbReference type="NCBI Taxonomy" id="143900"/>
    <lineage>
        <taxon>Eukaryota</taxon>
        <taxon>Metazoa</taxon>
        <taxon>Chordata</taxon>
        <taxon>Craniata</taxon>
        <taxon>Vertebrata</taxon>
        <taxon>Euteleostomi</taxon>
        <taxon>Actinopterygii</taxon>
        <taxon>Neopterygii</taxon>
        <taxon>Teleostei</taxon>
        <taxon>Notacanthiformes</taxon>
        <taxon>Halosauridae</taxon>
        <taxon>Aldrovandia</taxon>
    </lineage>
</organism>
<dbReference type="EMBL" id="JAINUG010000174">
    <property type="protein sequence ID" value="KAJ8390059.1"/>
    <property type="molecule type" value="Genomic_DNA"/>
</dbReference>
<comment type="caution">
    <text evidence="1">The sequence shown here is derived from an EMBL/GenBank/DDBJ whole genome shotgun (WGS) entry which is preliminary data.</text>
</comment>
<evidence type="ECO:0000313" key="2">
    <source>
        <dbReference type="Proteomes" id="UP001221898"/>
    </source>
</evidence>
<accession>A0AAD7WBQ1</accession>
<proteinExistence type="predicted"/>
<sequence length="168" mass="18403">MTTGRRTRPTGALLVRKRGSYQGGQGGLCASRKCLGVHGQGDASGSRKAREISEAQVPAASVWALSASGWVPILAGKHQQHPSWSPVFHGLHSLTDRASGVHRGIEERGFLLVRELDTMSTYGYRSVQRPPRCLRCAFGDMYGEIGGFLQLSELEEAMTLPQHHPPWR</sequence>